<evidence type="ECO:0000313" key="2">
    <source>
        <dbReference type="EMBL" id="QWK91128.1"/>
    </source>
</evidence>
<dbReference type="AlphaFoldDB" id="A0A975P8K1"/>
<keyword evidence="1" id="KW-0732">Signal</keyword>
<evidence type="ECO:0000256" key="1">
    <source>
        <dbReference type="SAM" id="SignalP"/>
    </source>
</evidence>
<feature type="chain" id="PRO_5037837301" evidence="1">
    <location>
        <begin position="23"/>
        <end position="116"/>
    </location>
</feature>
<gene>
    <name evidence="2" type="ORF">KM031_04270</name>
</gene>
<accession>A0A975P8K1</accession>
<dbReference type="EMBL" id="CP076361">
    <property type="protein sequence ID" value="QWK91128.1"/>
    <property type="molecule type" value="Genomic_DNA"/>
</dbReference>
<name>A0A975P8K1_9RHOB</name>
<feature type="signal peptide" evidence="1">
    <location>
        <begin position="1"/>
        <end position="22"/>
    </location>
</feature>
<organism evidence="2 3">
    <name type="scientific">Gemmobacter fulvus</name>
    <dbReference type="NCBI Taxonomy" id="2840474"/>
    <lineage>
        <taxon>Bacteria</taxon>
        <taxon>Pseudomonadati</taxon>
        <taxon>Pseudomonadota</taxon>
        <taxon>Alphaproteobacteria</taxon>
        <taxon>Rhodobacterales</taxon>
        <taxon>Paracoccaceae</taxon>
        <taxon>Gemmobacter</taxon>
    </lineage>
</organism>
<dbReference type="Proteomes" id="UP000679352">
    <property type="component" value="Chromosome"/>
</dbReference>
<sequence length="116" mass="12688">MRLTALLFAAALAAFAPGSARADLVITGRDAQKLHCAGLLWVVSERLDRGGLLPPESLMQARTAALMILSQLPGSERDRARALAQRAARIGQNRDTVALMEEFDRNAAWCQRNFLN</sequence>
<proteinExistence type="predicted"/>
<dbReference type="RefSeq" id="WP_215503318.1">
    <property type="nucleotide sequence ID" value="NZ_CP076361.1"/>
</dbReference>
<protein>
    <submittedName>
        <fullName evidence="2">Uncharacterized protein</fullName>
    </submittedName>
</protein>
<keyword evidence="3" id="KW-1185">Reference proteome</keyword>
<reference evidence="2" key="1">
    <citation type="submission" date="2021-06" db="EMBL/GenBank/DDBJ databases">
        <title>Direct submission.</title>
        <authorList>
            <person name="Lee C.-S."/>
            <person name="Jin L."/>
        </authorList>
    </citation>
    <scope>NUCLEOTIDE SEQUENCE</scope>
    <source>
        <strain evidence="2">Con5</strain>
    </source>
</reference>
<dbReference type="KEGG" id="gfu:KM031_04270"/>
<evidence type="ECO:0000313" key="3">
    <source>
        <dbReference type="Proteomes" id="UP000679352"/>
    </source>
</evidence>